<evidence type="ECO:0000313" key="4">
    <source>
        <dbReference type="Proteomes" id="UP000051621"/>
    </source>
</evidence>
<dbReference type="OrthoDB" id="9812134at2"/>
<dbReference type="Proteomes" id="UP000051621">
    <property type="component" value="Unassembled WGS sequence"/>
</dbReference>
<dbReference type="STRING" id="1423731.FC81_GL001922"/>
<comment type="caution">
    <text evidence="3">The sequence shown here is derived from an EMBL/GenBank/DDBJ whole genome shotgun (WGS) entry which is preliminary data.</text>
</comment>
<reference evidence="3 4" key="1">
    <citation type="journal article" date="2015" name="Genome Announc.">
        <title>Expanding the biotechnology potential of lactobacilli through comparative genomics of 213 strains and associated genera.</title>
        <authorList>
            <person name="Sun Z."/>
            <person name="Harris H.M."/>
            <person name="McCann A."/>
            <person name="Guo C."/>
            <person name="Argimon S."/>
            <person name="Zhang W."/>
            <person name="Yang X."/>
            <person name="Jeffery I.B."/>
            <person name="Cooney J.C."/>
            <person name="Kagawa T.F."/>
            <person name="Liu W."/>
            <person name="Song Y."/>
            <person name="Salvetti E."/>
            <person name="Wrobel A."/>
            <person name="Rasinkangas P."/>
            <person name="Parkhill J."/>
            <person name="Rea M.C."/>
            <person name="O'Sullivan O."/>
            <person name="Ritari J."/>
            <person name="Douillard F.P."/>
            <person name="Paul Ross R."/>
            <person name="Yang R."/>
            <person name="Briner A.E."/>
            <person name="Felis G.E."/>
            <person name="de Vos W.M."/>
            <person name="Barrangou R."/>
            <person name="Klaenhammer T.R."/>
            <person name="Caufield P.W."/>
            <person name="Cui Y."/>
            <person name="Zhang H."/>
            <person name="O'Toole P.W."/>
        </authorList>
    </citation>
    <scope>NUCLEOTIDE SEQUENCE [LARGE SCALE GENOMIC DNA]</scope>
    <source>
        <strain evidence="3 4">DSM 19910</strain>
    </source>
</reference>
<keyword evidence="1" id="KW-0238">DNA-binding</keyword>
<evidence type="ECO:0000259" key="2">
    <source>
        <dbReference type="Pfam" id="PF00440"/>
    </source>
</evidence>
<keyword evidence="4" id="KW-1185">Reference proteome</keyword>
<dbReference type="InterPro" id="IPR001647">
    <property type="entry name" value="HTH_TetR"/>
</dbReference>
<dbReference type="GO" id="GO:0003677">
    <property type="term" value="F:DNA binding"/>
    <property type="evidence" value="ECO:0007669"/>
    <property type="project" value="UniProtKB-KW"/>
</dbReference>
<organism evidence="3 4">
    <name type="scientific">Liquorilactobacillus capillatus DSM 19910</name>
    <dbReference type="NCBI Taxonomy" id="1423731"/>
    <lineage>
        <taxon>Bacteria</taxon>
        <taxon>Bacillati</taxon>
        <taxon>Bacillota</taxon>
        <taxon>Bacilli</taxon>
        <taxon>Lactobacillales</taxon>
        <taxon>Lactobacillaceae</taxon>
        <taxon>Liquorilactobacillus</taxon>
    </lineage>
</organism>
<proteinExistence type="predicted"/>
<protein>
    <recommendedName>
        <fullName evidence="2">HTH tetR-type domain-containing protein</fullName>
    </recommendedName>
</protein>
<dbReference type="EMBL" id="AZEF01000041">
    <property type="protein sequence ID" value="KRL00566.1"/>
    <property type="molecule type" value="Genomic_DNA"/>
</dbReference>
<dbReference type="Pfam" id="PF00440">
    <property type="entry name" value="TetR_N"/>
    <property type="match status" value="1"/>
</dbReference>
<sequence length="186" mass="21904">MRVDDEIYLTILYLLEEKGPMFTTAELAVKLKISKRTLYKMFASKEMIIEKVIDYIFKDLYFDSQQLIGKTYFHSGELLQKYLGDFTGVLQVEKVTKHARVLEKRYPQQWIKLNAYLNELGKRLYDLFIIDPHVRILTTAEKEVLLVMIQQTTRKFLQDNYLATKGLNFKEAIKVLYKMILTGIAC</sequence>
<evidence type="ECO:0000313" key="3">
    <source>
        <dbReference type="EMBL" id="KRL00566.1"/>
    </source>
</evidence>
<dbReference type="AlphaFoldDB" id="A0A0R1LXZ9"/>
<dbReference type="Gene3D" id="1.10.357.10">
    <property type="entry name" value="Tetracycline Repressor, domain 2"/>
    <property type="match status" value="1"/>
</dbReference>
<dbReference type="SUPFAM" id="SSF46689">
    <property type="entry name" value="Homeodomain-like"/>
    <property type="match status" value="1"/>
</dbReference>
<feature type="domain" description="HTH tetR-type" evidence="2">
    <location>
        <begin position="14"/>
        <end position="50"/>
    </location>
</feature>
<gene>
    <name evidence="3" type="ORF">FC81_GL001922</name>
</gene>
<dbReference type="RefSeq" id="WP_057745762.1">
    <property type="nucleotide sequence ID" value="NZ_AZEF01000041.1"/>
</dbReference>
<evidence type="ECO:0000256" key="1">
    <source>
        <dbReference type="ARBA" id="ARBA00023125"/>
    </source>
</evidence>
<dbReference type="PATRIC" id="fig|1423731.3.peg.1975"/>
<name>A0A0R1LXZ9_9LACO</name>
<dbReference type="InterPro" id="IPR009057">
    <property type="entry name" value="Homeodomain-like_sf"/>
</dbReference>
<accession>A0A0R1LXZ9</accession>